<gene>
    <name evidence="2" type="ORF">OHA91_37045</name>
</gene>
<dbReference type="GeneID" id="95501781"/>
<evidence type="ECO:0000313" key="2">
    <source>
        <dbReference type="EMBL" id="WUN83629.1"/>
    </source>
</evidence>
<keyword evidence="1" id="KW-1133">Transmembrane helix</keyword>
<protein>
    <submittedName>
        <fullName evidence="2">Uncharacterized protein</fullName>
    </submittedName>
</protein>
<name>A0ABZ1QM19_9ACTN</name>
<organism evidence="2 3">
    <name type="scientific">Streptomyces erythrochromogenes</name>
    <dbReference type="NCBI Taxonomy" id="285574"/>
    <lineage>
        <taxon>Bacteria</taxon>
        <taxon>Bacillati</taxon>
        <taxon>Actinomycetota</taxon>
        <taxon>Actinomycetes</taxon>
        <taxon>Kitasatosporales</taxon>
        <taxon>Streptomycetaceae</taxon>
        <taxon>Streptomyces</taxon>
    </lineage>
</organism>
<evidence type="ECO:0000313" key="3">
    <source>
        <dbReference type="Proteomes" id="UP001432312"/>
    </source>
</evidence>
<keyword evidence="1" id="KW-0812">Transmembrane</keyword>
<keyword evidence="1" id="KW-0472">Membrane</keyword>
<accession>A0ABZ1QM19</accession>
<evidence type="ECO:0000256" key="1">
    <source>
        <dbReference type="SAM" id="Phobius"/>
    </source>
</evidence>
<feature type="transmembrane region" description="Helical" evidence="1">
    <location>
        <begin position="42"/>
        <end position="59"/>
    </location>
</feature>
<dbReference type="EMBL" id="CP108036">
    <property type="protein sequence ID" value="WUN83629.1"/>
    <property type="molecule type" value="Genomic_DNA"/>
</dbReference>
<sequence>MAVTVLTVAIIVAALVIRTAVAELRAPGSARRQWAFLTDRRAWAVAAGAALVLGAFGWATAGPTAALWAALAGLLVASLIGPGGKGD</sequence>
<proteinExistence type="predicted"/>
<dbReference type="RefSeq" id="WP_031151769.1">
    <property type="nucleotide sequence ID" value="NZ_CP108036.1"/>
</dbReference>
<dbReference type="Proteomes" id="UP001432312">
    <property type="component" value="Chromosome"/>
</dbReference>
<feature type="transmembrane region" description="Helical" evidence="1">
    <location>
        <begin position="66"/>
        <end position="84"/>
    </location>
</feature>
<reference evidence="2" key="1">
    <citation type="submission" date="2022-10" db="EMBL/GenBank/DDBJ databases">
        <title>The complete genomes of actinobacterial strains from the NBC collection.</title>
        <authorList>
            <person name="Joergensen T.S."/>
            <person name="Alvarez Arevalo M."/>
            <person name="Sterndorff E.B."/>
            <person name="Faurdal D."/>
            <person name="Vuksanovic O."/>
            <person name="Mourched A.-S."/>
            <person name="Charusanti P."/>
            <person name="Shaw S."/>
            <person name="Blin K."/>
            <person name="Weber T."/>
        </authorList>
    </citation>
    <scope>NUCLEOTIDE SEQUENCE</scope>
    <source>
        <strain evidence="2">NBC_00303</strain>
    </source>
</reference>
<keyword evidence="3" id="KW-1185">Reference proteome</keyword>